<evidence type="ECO:0000259" key="6">
    <source>
        <dbReference type="Pfam" id="PF04127"/>
    </source>
</evidence>
<organism evidence="7 8">
    <name type="scientific">Lutibacter holmesii</name>
    <dbReference type="NCBI Taxonomy" id="1137985"/>
    <lineage>
        <taxon>Bacteria</taxon>
        <taxon>Pseudomonadati</taxon>
        <taxon>Bacteroidota</taxon>
        <taxon>Flavobacteriia</taxon>
        <taxon>Flavobacteriales</taxon>
        <taxon>Flavobacteriaceae</taxon>
        <taxon>Lutibacter</taxon>
    </lineage>
</organism>
<comment type="catalytic activity">
    <reaction evidence="3 4">
        <text>(R)-4'-phosphopantothenate + L-cysteine + CTP = N-[(R)-4-phosphopantothenoyl]-L-cysteine + CMP + diphosphate + H(+)</text>
        <dbReference type="Rhea" id="RHEA:19397"/>
        <dbReference type="ChEBI" id="CHEBI:10986"/>
        <dbReference type="ChEBI" id="CHEBI:15378"/>
        <dbReference type="ChEBI" id="CHEBI:33019"/>
        <dbReference type="ChEBI" id="CHEBI:35235"/>
        <dbReference type="ChEBI" id="CHEBI:37563"/>
        <dbReference type="ChEBI" id="CHEBI:59458"/>
        <dbReference type="ChEBI" id="CHEBI:60377"/>
        <dbReference type="EC" id="6.3.2.5"/>
    </reaction>
</comment>
<comment type="pathway">
    <text evidence="3 4">Cofactor biosynthesis; coenzyme A biosynthesis; CoA from (R)-pantothenate: step 2/5.</text>
</comment>
<comment type="function">
    <text evidence="4">Catalyzes two steps in the biosynthesis of coenzyme A. In the first step cysteine is conjugated to 4'-phosphopantothenate to form 4-phosphopantothenoylcysteine, in the latter compound is decarboxylated to form 4'-phosphopantotheine.</text>
</comment>
<dbReference type="InterPro" id="IPR036551">
    <property type="entry name" value="Flavin_trans-like"/>
</dbReference>
<keyword evidence="3 4" id="KW-0436">Ligase</keyword>
<comment type="function">
    <text evidence="3">Catalyzes two sequential steps in the biosynthesis of coenzyme A. In the first step cysteine is conjugated to 4'-phosphopantothenate to form 4-phosphopantothenoylcysteine. In the second step the latter compound is decarboxylated to form 4'-phosphopantotheine.</text>
</comment>
<reference evidence="8" key="1">
    <citation type="journal article" date="2019" name="Int. J. Syst. Evol. Microbiol.">
        <title>The Global Catalogue of Microorganisms (GCM) 10K type strain sequencing project: providing services to taxonomists for standard genome sequencing and annotation.</title>
        <authorList>
            <consortium name="The Broad Institute Genomics Platform"/>
            <consortium name="The Broad Institute Genome Sequencing Center for Infectious Disease"/>
            <person name="Wu L."/>
            <person name="Ma J."/>
        </authorList>
    </citation>
    <scope>NUCLEOTIDE SEQUENCE [LARGE SCALE GENOMIC DNA]</scope>
    <source>
        <strain evidence="8">CCUG 62221</strain>
    </source>
</reference>
<comment type="cofactor">
    <cofactor evidence="3">
        <name>FMN</name>
        <dbReference type="ChEBI" id="CHEBI:58210"/>
    </cofactor>
    <text evidence="3">Binds 1 FMN per subunit.</text>
</comment>
<feature type="region of interest" description="Phosphopantothenoylcysteine decarboxylase" evidence="3">
    <location>
        <begin position="1"/>
        <end position="194"/>
    </location>
</feature>
<dbReference type="HAMAP" id="MF_02225">
    <property type="entry name" value="CoaBC"/>
    <property type="match status" value="1"/>
</dbReference>
<feature type="binding site" evidence="3">
    <location>
        <position position="328"/>
    </location>
    <ligand>
        <name>CTP</name>
        <dbReference type="ChEBI" id="CHEBI:37563"/>
    </ligand>
</feature>
<feature type="binding site" evidence="3">
    <location>
        <position position="284"/>
    </location>
    <ligand>
        <name>CTP</name>
        <dbReference type="ChEBI" id="CHEBI:37563"/>
    </ligand>
</feature>
<dbReference type="PANTHER" id="PTHR14359">
    <property type="entry name" value="HOMO-OLIGOMERIC FLAVIN CONTAINING CYS DECARBOXYLASE FAMILY"/>
    <property type="match status" value="1"/>
</dbReference>
<keyword evidence="3" id="KW-0511">Multifunctional enzyme</keyword>
<proteinExistence type="inferred from homology"/>
<keyword evidence="3" id="KW-0479">Metal-binding</keyword>
<keyword evidence="1 3" id="KW-0210">Decarboxylase</keyword>
<dbReference type="GO" id="GO:0004632">
    <property type="term" value="F:phosphopantothenate--cysteine ligase activity"/>
    <property type="evidence" value="ECO:0007669"/>
    <property type="project" value="UniProtKB-EC"/>
</dbReference>
<comment type="pathway">
    <text evidence="3 4">Cofactor biosynthesis; coenzyme A biosynthesis; CoA from (R)-pantothenate: step 3/5.</text>
</comment>
<keyword evidence="3" id="KW-0460">Magnesium</keyword>
<dbReference type="PANTHER" id="PTHR14359:SF6">
    <property type="entry name" value="PHOSPHOPANTOTHENOYLCYSTEINE DECARBOXYLASE"/>
    <property type="match status" value="1"/>
</dbReference>
<feature type="domain" description="Flavoprotein" evidence="5">
    <location>
        <begin position="7"/>
        <end position="181"/>
    </location>
</feature>
<evidence type="ECO:0000256" key="1">
    <source>
        <dbReference type="ARBA" id="ARBA00022793"/>
    </source>
</evidence>
<evidence type="ECO:0000313" key="7">
    <source>
        <dbReference type="EMBL" id="MFD1293631.1"/>
    </source>
</evidence>
<dbReference type="EC" id="4.1.1.36" evidence="3"/>
<evidence type="ECO:0000256" key="4">
    <source>
        <dbReference type="RuleBase" id="RU364078"/>
    </source>
</evidence>
<accession>A0ABW3WQQ5</accession>
<dbReference type="Proteomes" id="UP001597241">
    <property type="component" value="Unassembled WGS sequence"/>
</dbReference>
<dbReference type="Gene3D" id="3.40.50.1950">
    <property type="entry name" value="Flavin prenyltransferase-like"/>
    <property type="match status" value="1"/>
</dbReference>
<dbReference type="Gene3D" id="3.40.50.10300">
    <property type="entry name" value="CoaB-like"/>
    <property type="match status" value="1"/>
</dbReference>
<dbReference type="InterPro" id="IPR003382">
    <property type="entry name" value="Flavoprotein"/>
</dbReference>
<feature type="region of interest" description="Phosphopantothenate--cysteine ligase" evidence="3">
    <location>
        <begin position="195"/>
        <end position="404"/>
    </location>
</feature>
<comment type="catalytic activity">
    <reaction evidence="3 4">
        <text>N-[(R)-4-phosphopantothenoyl]-L-cysteine + H(+) = (R)-4'-phosphopantetheine + CO2</text>
        <dbReference type="Rhea" id="RHEA:16793"/>
        <dbReference type="ChEBI" id="CHEBI:15378"/>
        <dbReference type="ChEBI" id="CHEBI:16526"/>
        <dbReference type="ChEBI" id="CHEBI:59458"/>
        <dbReference type="ChEBI" id="CHEBI:61723"/>
        <dbReference type="EC" id="4.1.1.36"/>
    </reaction>
</comment>
<dbReference type="InterPro" id="IPR035929">
    <property type="entry name" value="CoaB-like_sf"/>
</dbReference>
<dbReference type="EMBL" id="JBHTMV010000003">
    <property type="protein sequence ID" value="MFD1293631.1"/>
    <property type="molecule type" value="Genomic_DNA"/>
</dbReference>
<dbReference type="NCBIfam" id="TIGR00521">
    <property type="entry name" value="coaBC_dfp"/>
    <property type="match status" value="1"/>
</dbReference>
<feature type="binding site" evidence="3">
    <location>
        <position position="294"/>
    </location>
    <ligand>
        <name>CTP</name>
        <dbReference type="ChEBI" id="CHEBI:37563"/>
    </ligand>
</feature>
<dbReference type="Pfam" id="PF04127">
    <property type="entry name" value="DFP"/>
    <property type="match status" value="1"/>
</dbReference>
<comment type="caution">
    <text evidence="7">The sequence shown here is derived from an EMBL/GenBank/DDBJ whole genome shotgun (WGS) entry which is preliminary data.</text>
</comment>
<dbReference type="SUPFAM" id="SSF102645">
    <property type="entry name" value="CoaB-like"/>
    <property type="match status" value="1"/>
</dbReference>
<feature type="binding site" evidence="3">
    <location>
        <position position="346"/>
    </location>
    <ligand>
        <name>CTP</name>
        <dbReference type="ChEBI" id="CHEBI:37563"/>
    </ligand>
</feature>
<evidence type="ECO:0000256" key="3">
    <source>
        <dbReference type="HAMAP-Rule" id="MF_02225"/>
    </source>
</evidence>
<comment type="similarity">
    <text evidence="3 4">In the C-terminal section; belongs to the PPC synthetase family.</text>
</comment>
<evidence type="ECO:0000259" key="5">
    <source>
        <dbReference type="Pfam" id="PF02441"/>
    </source>
</evidence>
<dbReference type="GO" id="GO:0004633">
    <property type="term" value="F:phosphopantothenoylcysteine decarboxylase activity"/>
    <property type="evidence" value="ECO:0007669"/>
    <property type="project" value="UniProtKB-EC"/>
</dbReference>
<feature type="binding site" evidence="3">
    <location>
        <position position="342"/>
    </location>
    <ligand>
        <name>CTP</name>
        <dbReference type="ChEBI" id="CHEBI:37563"/>
    </ligand>
</feature>
<protein>
    <recommendedName>
        <fullName evidence="3">Coenzyme A biosynthesis bifunctional protein CoaBC</fullName>
    </recommendedName>
    <alternativeName>
        <fullName evidence="3">DNA/pantothenate metabolism flavoprotein</fullName>
    </alternativeName>
    <alternativeName>
        <fullName evidence="3">Phosphopantothenoylcysteine synthetase/decarboxylase</fullName>
        <shortName evidence="3">PPCS-PPCDC</shortName>
    </alternativeName>
    <domain>
        <recommendedName>
            <fullName evidence="3">Phosphopantothenoylcysteine decarboxylase</fullName>
            <shortName evidence="3">PPC decarboxylase</shortName>
            <shortName evidence="3">PPC-DC</shortName>
            <ecNumber evidence="3">4.1.1.36</ecNumber>
        </recommendedName>
        <alternativeName>
            <fullName evidence="3">CoaC</fullName>
        </alternativeName>
    </domain>
    <domain>
        <recommendedName>
            <fullName evidence="3">Phosphopantothenate--cysteine ligase</fullName>
            <ecNumber evidence="3">6.3.2.5</ecNumber>
        </recommendedName>
        <alternativeName>
            <fullName evidence="3">CoaB</fullName>
        </alternativeName>
        <alternativeName>
            <fullName evidence="3">Phosphopantothenoylcysteine synthetase</fullName>
            <shortName evidence="3">PPC synthetase</shortName>
            <shortName evidence="3">PPC-S</shortName>
        </alternativeName>
    </domain>
</protein>
<comment type="cofactor">
    <cofactor evidence="3">
        <name>Mg(2+)</name>
        <dbReference type="ChEBI" id="CHEBI:18420"/>
    </cofactor>
</comment>
<dbReference type="RefSeq" id="WP_386808823.1">
    <property type="nucleotide sequence ID" value="NZ_JBHTMV010000003.1"/>
</dbReference>
<keyword evidence="3 4" id="KW-0285">Flavoprotein</keyword>
<keyword evidence="8" id="KW-1185">Reference proteome</keyword>
<keyword evidence="2 3" id="KW-0456">Lyase</keyword>
<feature type="domain" description="DNA/pantothenate metabolism flavoprotein C-terminal" evidence="6">
    <location>
        <begin position="192"/>
        <end position="400"/>
    </location>
</feature>
<comment type="similarity">
    <text evidence="3 4">In the N-terminal section; belongs to the HFCD (homo-oligomeric flavin containing Cys decarboxylase) superfamily.</text>
</comment>
<keyword evidence="3 4" id="KW-0288">FMN</keyword>
<dbReference type="Pfam" id="PF02441">
    <property type="entry name" value="Flavoprotein"/>
    <property type="match status" value="1"/>
</dbReference>
<comment type="caution">
    <text evidence="3">Lacks conserved residue(s) required for the propagation of feature annotation.</text>
</comment>
<sequence>MSILSGKNILLGVSAGIAAYKTASLVRLFIKAGAQVKVVMTPASIDFVTPLTLSTLSQNPVYSTFFDKKDEETEEWNSHVELGLWADYMLVAPATANTLSKMANGVCDNLLLATYLSAKCKVYFAPTMDLDMYQHPTTKSNIEKLQKFGNVFIAPSSGFLASGLTGEGRMEEPENIVSFIENEIMNGLPLFKKKVLITAGPTYEAIDPVRFIGNHSSGKMGFELAKTAASLGAEVYLISGPSHEVVTTSAIKRIDVVSAEEMNNAVHTYYKDMDIAILSAAVADYKPKNISDQKIKKSSDSMTIELVKTHDILASLGKEKKHQFLVGFALETNNEIENAKLKLQKKNLDLIVLNSLQDKGAGFKTETNKVTLIDKLNNVTEFSLKSKEEVAADIFNEIAKTIHA</sequence>
<dbReference type="InterPro" id="IPR005252">
    <property type="entry name" value="CoaBC"/>
</dbReference>
<dbReference type="SUPFAM" id="SSF52507">
    <property type="entry name" value="Homo-oligomeric flavin-containing Cys decarboxylases, HFCD"/>
    <property type="match status" value="1"/>
</dbReference>
<evidence type="ECO:0000256" key="2">
    <source>
        <dbReference type="ARBA" id="ARBA00023239"/>
    </source>
</evidence>
<name>A0ABW3WQQ5_9FLAO</name>
<gene>
    <name evidence="3 7" type="primary">coaBC</name>
    <name evidence="7" type="ORF">ACFQ5N_07265</name>
</gene>
<dbReference type="EC" id="6.3.2.5" evidence="3"/>
<dbReference type="InterPro" id="IPR007085">
    <property type="entry name" value="DNA/pantothenate-metab_flavo_C"/>
</dbReference>
<evidence type="ECO:0000313" key="8">
    <source>
        <dbReference type="Proteomes" id="UP001597241"/>
    </source>
</evidence>